<keyword evidence="3" id="KW-1185">Reference proteome</keyword>
<organism evidence="2 3">
    <name type="scientific">Saitozyma podzolica</name>
    <dbReference type="NCBI Taxonomy" id="1890683"/>
    <lineage>
        <taxon>Eukaryota</taxon>
        <taxon>Fungi</taxon>
        <taxon>Dikarya</taxon>
        <taxon>Basidiomycota</taxon>
        <taxon>Agaricomycotina</taxon>
        <taxon>Tremellomycetes</taxon>
        <taxon>Tremellales</taxon>
        <taxon>Trimorphomycetaceae</taxon>
        <taxon>Saitozyma</taxon>
    </lineage>
</organism>
<accession>A0A427YNE5</accession>
<evidence type="ECO:0000313" key="3">
    <source>
        <dbReference type="Proteomes" id="UP000279259"/>
    </source>
</evidence>
<protein>
    <submittedName>
        <fullName evidence="2">Uncharacterized protein</fullName>
    </submittedName>
</protein>
<proteinExistence type="predicted"/>
<dbReference type="OrthoDB" id="2564973at2759"/>
<name>A0A427YNE5_9TREE</name>
<reference evidence="2 3" key="1">
    <citation type="submission" date="2018-11" db="EMBL/GenBank/DDBJ databases">
        <title>Genome sequence of Saitozyma podzolica DSM 27192.</title>
        <authorList>
            <person name="Aliyu H."/>
            <person name="Gorte O."/>
            <person name="Ochsenreither K."/>
        </authorList>
    </citation>
    <scope>NUCLEOTIDE SEQUENCE [LARGE SCALE GENOMIC DNA]</scope>
    <source>
        <strain evidence="2 3">DSM 27192</strain>
    </source>
</reference>
<comment type="caution">
    <text evidence="2">The sequence shown here is derived from an EMBL/GenBank/DDBJ whole genome shotgun (WGS) entry which is preliminary data.</text>
</comment>
<evidence type="ECO:0000313" key="2">
    <source>
        <dbReference type="EMBL" id="RSH92595.1"/>
    </source>
</evidence>
<feature type="region of interest" description="Disordered" evidence="1">
    <location>
        <begin position="1"/>
        <end position="54"/>
    </location>
</feature>
<sequence>MKRSDSATPSPPPSPADPIAPPSKKSKPTKTPKSGRSTKSTPAQANGTWDPQKRAGIHVDAIAGKLELSKRQLVDQLVPKKANLRAKAVKAVSGEQ</sequence>
<dbReference type="Proteomes" id="UP000279259">
    <property type="component" value="Unassembled WGS sequence"/>
</dbReference>
<dbReference type="AlphaFoldDB" id="A0A427YNE5"/>
<dbReference type="EMBL" id="RSCD01000005">
    <property type="protein sequence ID" value="RSH92595.1"/>
    <property type="molecule type" value="Genomic_DNA"/>
</dbReference>
<gene>
    <name evidence="2" type="ORF">EHS25_008040</name>
</gene>
<feature type="compositionally biased region" description="Low complexity" evidence="1">
    <location>
        <begin position="31"/>
        <end position="42"/>
    </location>
</feature>
<evidence type="ECO:0000256" key="1">
    <source>
        <dbReference type="SAM" id="MobiDB-lite"/>
    </source>
</evidence>
<feature type="compositionally biased region" description="Pro residues" evidence="1">
    <location>
        <begin position="9"/>
        <end position="21"/>
    </location>
</feature>